<dbReference type="EC" id="3.6.3.-" evidence="6"/>
<dbReference type="SUPFAM" id="SSF52540">
    <property type="entry name" value="P-loop containing nucleoside triphosphate hydrolases"/>
    <property type="match status" value="1"/>
</dbReference>
<protein>
    <submittedName>
        <fullName evidence="6">Trehalose import ATP-binding protein SugC</fullName>
        <ecNumber evidence="6">3.6.3.-</ecNumber>
    </submittedName>
</protein>
<dbReference type="OrthoDB" id="7277945at2"/>
<gene>
    <name evidence="6" type="primary">sugC</name>
    <name evidence="6" type="ORF">Pla22_31610</name>
</gene>
<dbReference type="PANTHER" id="PTHR43790">
    <property type="entry name" value="CARBOHYDRATE TRANSPORT ATP-BINDING PROTEIN MG119-RELATED"/>
    <property type="match status" value="1"/>
</dbReference>
<evidence type="ECO:0000256" key="2">
    <source>
        <dbReference type="ARBA" id="ARBA00022737"/>
    </source>
</evidence>
<proteinExistence type="predicted"/>
<keyword evidence="7" id="KW-1185">Reference proteome</keyword>
<reference evidence="6 7" key="1">
    <citation type="submission" date="2019-02" db="EMBL/GenBank/DDBJ databases">
        <title>Deep-cultivation of Planctomycetes and their phenomic and genomic characterization uncovers novel biology.</title>
        <authorList>
            <person name="Wiegand S."/>
            <person name="Jogler M."/>
            <person name="Boedeker C."/>
            <person name="Pinto D."/>
            <person name="Vollmers J."/>
            <person name="Rivas-Marin E."/>
            <person name="Kohn T."/>
            <person name="Peeters S.H."/>
            <person name="Heuer A."/>
            <person name="Rast P."/>
            <person name="Oberbeckmann S."/>
            <person name="Bunk B."/>
            <person name="Jeske O."/>
            <person name="Meyerdierks A."/>
            <person name="Storesund J.E."/>
            <person name="Kallscheuer N."/>
            <person name="Luecker S."/>
            <person name="Lage O.M."/>
            <person name="Pohl T."/>
            <person name="Merkel B.J."/>
            <person name="Hornburger P."/>
            <person name="Mueller R.-W."/>
            <person name="Bruemmer F."/>
            <person name="Labrenz M."/>
            <person name="Spormann A.M."/>
            <person name="Op Den Camp H."/>
            <person name="Overmann J."/>
            <person name="Amann R."/>
            <person name="Jetten M.S.M."/>
            <person name="Mascher T."/>
            <person name="Medema M.H."/>
            <person name="Devos D.P."/>
            <person name="Kaster A.-K."/>
            <person name="Ovreas L."/>
            <person name="Rohde M."/>
            <person name="Galperin M.Y."/>
            <person name="Jogler C."/>
        </authorList>
    </citation>
    <scope>NUCLEOTIDE SEQUENCE [LARGE SCALE GENOMIC DNA]</scope>
    <source>
        <strain evidence="6 7">Pla22</strain>
    </source>
</reference>
<organism evidence="6 7">
    <name type="scientific">Rubripirellula amarantea</name>
    <dbReference type="NCBI Taxonomy" id="2527999"/>
    <lineage>
        <taxon>Bacteria</taxon>
        <taxon>Pseudomonadati</taxon>
        <taxon>Planctomycetota</taxon>
        <taxon>Planctomycetia</taxon>
        <taxon>Pirellulales</taxon>
        <taxon>Pirellulaceae</taxon>
        <taxon>Rubripirellula</taxon>
    </lineage>
</organism>
<evidence type="ECO:0000259" key="5">
    <source>
        <dbReference type="PROSITE" id="PS50893"/>
    </source>
</evidence>
<dbReference type="EMBL" id="SJPI01000002">
    <property type="protein sequence ID" value="TWT50418.1"/>
    <property type="molecule type" value="Genomic_DNA"/>
</dbReference>
<keyword evidence="4 6" id="KW-0067">ATP-binding</keyword>
<evidence type="ECO:0000313" key="6">
    <source>
        <dbReference type="EMBL" id="TWT50418.1"/>
    </source>
</evidence>
<dbReference type="InterPro" id="IPR050107">
    <property type="entry name" value="ABC_carbohydrate_import_ATPase"/>
</dbReference>
<keyword evidence="2" id="KW-0677">Repeat</keyword>
<evidence type="ECO:0000256" key="3">
    <source>
        <dbReference type="ARBA" id="ARBA00022741"/>
    </source>
</evidence>
<dbReference type="Gene3D" id="3.40.50.300">
    <property type="entry name" value="P-loop containing nucleotide triphosphate hydrolases"/>
    <property type="match status" value="1"/>
</dbReference>
<dbReference type="PANTHER" id="PTHR43790:SF9">
    <property type="entry name" value="GALACTOFURANOSE TRANSPORTER ATP-BINDING PROTEIN YTFR"/>
    <property type="match status" value="1"/>
</dbReference>
<accession>A0A5C5WI05</accession>
<dbReference type="InterPro" id="IPR027417">
    <property type="entry name" value="P-loop_NTPase"/>
</dbReference>
<evidence type="ECO:0000313" key="7">
    <source>
        <dbReference type="Proteomes" id="UP000316598"/>
    </source>
</evidence>
<dbReference type="InterPro" id="IPR003439">
    <property type="entry name" value="ABC_transporter-like_ATP-bd"/>
</dbReference>
<evidence type="ECO:0000256" key="4">
    <source>
        <dbReference type="ARBA" id="ARBA00022840"/>
    </source>
</evidence>
<dbReference type="GO" id="GO:0005524">
    <property type="term" value="F:ATP binding"/>
    <property type="evidence" value="ECO:0007669"/>
    <property type="project" value="UniProtKB-KW"/>
</dbReference>
<dbReference type="AlphaFoldDB" id="A0A5C5WI05"/>
<keyword evidence="3" id="KW-0547">Nucleotide-binding</keyword>
<dbReference type="GO" id="GO:0016887">
    <property type="term" value="F:ATP hydrolysis activity"/>
    <property type="evidence" value="ECO:0007669"/>
    <property type="project" value="InterPro"/>
</dbReference>
<evidence type="ECO:0000256" key="1">
    <source>
        <dbReference type="ARBA" id="ARBA00022448"/>
    </source>
</evidence>
<sequence length="246" mass="27767">MSDIKAEPKADATPTAEVVLELRHVTFSGRSTDSLRLMDADLSVHAGELVMLQIDRSDKARDTVSMLQGLQPINHGEVIFKNQDWLGEDYSRHFQMRSQIGRVFEEHGWIQNMTVYENVIMASLHHGQTQSTIEQRLKHWAKHFELPLISRERPAFVESSVLQLHQWIRALIHHPSLILLEHPMQSVAAHMRSKLIGAINQLRDAGAAVIWFTSNPNDLSTAITGPVFRMTISGGQFEMCGGDISE</sequence>
<keyword evidence="1" id="KW-0813">Transport</keyword>
<keyword evidence="6" id="KW-0378">Hydrolase</keyword>
<dbReference type="PROSITE" id="PS50893">
    <property type="entry name" value="ABC_TRANSPORTER_2"/>
    <property type="match status" value="1"/>
</dbReference>
<feature type="domain" description="ABC transporter" evidence="5">
    <location>
        <begin position="20"/>
        <end position="244"/>
    </location>
</feature>
<name>A0A5C5WI05_9BACT</name>
<comment type="caution">
    <text evidence="6">The sequence shown here is derived from an EMBL/GenBank/DDBJ whole genome shotgun (WGS) entry which is preliminary data.</text>
</comment>
<dbReference type="Proteomes" id="UP000316598">
    <property type="component" value="Unassembled WGS sequence"/>
</dbReference>
<dbReference type="RefSeq" id="WP_146515649.1">
    <property type="nucleotide sequence ID" value="NZ_SJPI01000002.1"/>
</dbReference>